<comment type="caution">
    <text evidence="11">The sequence shown here is derived from an EMBL/GenBank/DDBJ whole genome shotgun (WGS) entry which is preliminary data.</text>
</comment>
<dbReference type="GO" id="GO:0005730">
    <property type="term" value="C:nucleolus"/>
    <property type="evidence" value="ECO:0007669"/>
    <property type="project" value="TreeGrafter"/>
</dbReference>
<keyword evidence="3" id="KW-0547">Nucleotide-binding</keyword>
<evidence type="ECO:0000256" key="8">
    <source>
        <dbReference type="SAM" id="MobiDB-lite"/>
    </source>
</evidence>
<dbReference type="GO" id="GO:0003723">
    <property type="term" value="F:RNA binding"/>
    <property type="evidence" value="ECO:0007669"/>
    <property type="project" value="TreeGrafter"/>
</dbReference>
<feature type="region of interest" description="Disordered" evidence="8">
    <location>
        <begin position="679"/>
        <end position="707"/>
    </location>
</feature>
<evidence type="ECO:0000256" key="7">
    <source>
        <dbReference type="ARBA" id="ARBA00047984"/>
    </source>
</evidence>
<dbReference type="InterPro" id="IPR027417">
    <property type="entry name" value="P-loop_NTPase"/>
</dbReference>
<keyword evidence="5 11" id="KW-0347">Helicase</keyword>
<evidence type="ECO:0000313" key="12">
    <source>
        <dbReference type="Proteomes" id="UP000034680"/>
    </source>
</evidence>
<dbReference type="Pfam" id="PF21010">
    <property type="entry name" value="HA2_C"/>
    <property type="match status" value="1"/>
</dbReference>
<dbReference type="EC" id="3.6.4.13" evidence="2"/>
<dbReference type="EMBL" id="LCUC01000018">
    <property type="protein sequence ID" value="KKY39477.1"/>
    <property type="molecule type" value="Genomic_DNA"/>
</dbReference>
<feature type="region of interest" description="Disordered" evidence="8">
    <location>
        <begin position="1448"/>
        <end position="1478"/>
    </location>
</feature>
<reference evidence="11 12" key="1">
    <citation type="submission" date="2015-05" db="EMBL/GenBank/DDBJ databases">
        <title>Distinctive expansion of gene families associated with plant cell wall degradation and secondary metabolism in the genomes of grapevine trunk pathogens.</title>
        <authorList>
            <person name="Lawrence D.P."/>
            <person name="Travadon R."/>
            <person name="Rolshausen P.E."/>
            <person name="Baumgartner K."/>
        </authorList>
    </citation>
    <scope>NUCLEOTIDE SEQUENCE [LARGE SCALE GENOMIC DNA]</scope>
    <source>
        <strain evidence="11">DA912</strain>
    </source>
</reference>
<feature type="compositionally biased region" description="Acidic residues" evidence="8">
    <location>
        <begin position="679"/>
        <end position="702"/>
    </location>
</feature>
<dbReference type="Proteomes" id="UP000034680">
    <property type="component" value="Unassembled WGS sequence"/>
</dbReference>
<evidence type="ECO:0000256" key="5">
    <source>
        <dbReference type="ARBA" id="ARBA00022806"/>
    </source>
</evidence>
<evidence type="ECO:0000256" key="2">
    <source>
        <dbReference type="ARBA" id="ARBA00012552"/>
    </source>
</evidence>
<feature type="domain" description="Helicase C-terminal" evidence="10">
    <location>
        <begin position="597"/>
        <end position="839"/>
    </location>
</feature>
<feature type="region of interest" description="Disordered" evidence="8">
    <location>
        <begin position="1"/>
        <end position="84"/>
    </location>
</feature>
<feature type="compositionally biased region" description="Acidic residues" evidence="8">
    <location>
        <begin position="1451"/>
        <end position="1471"/>
    </location>
</feature>
<evidence type="ECO:0000256" key="3">
    <source>
        <dbReference type="ARBA" id="ARBA00022741"/>
    </source>
</evidence>
<feature type="compositionally biased region" description="Basic residues" evidence="8">
    <location>
        <begin position="203"/>
        <end position="213"/>
    </location>
</feature>
<dbReference type="CDD" id="cd17982">
    <property type="entry name" value="DEXHc_DHX37"/>
    <property type="match status" value="1"/>
</dbReference>
<dbReference type="SMART" id="SM00490">
    <property type="entry name" value="HELICc"/>
    <property type="match status" value="1"/>
</dbReference>
<dbReference type="InterPro" id="IPR002464">
    <property type="entry name" value="DNA/RNA_helicase_DEAH_CS"/>
</dbReference>
<dbReference type="CDD" id="cd18791">
    <property type="entry name" value="SF2_C_RHA"/>
    <property type="match status" value="1"/>
</dbReference>
<feature type="compositionally biased region" description="Polar residues" evidence="8">
    <location>
        <begin position="239"/>
        <end position="256"/>
    </location>
</feature>
<feature type="compositionally biased region" description="Acidic residues" evidence="8">
    <location>
        <begin position="148"/>
        <end position="160"/>
    </location>
</feature>
<dbReference type="InterPro" id="IPR048333">
    <property type="entry name" value="HA2_WH"/>
</dbReference>
<keyword evidence="4" id="KW-0378">Hydrolase</keyword>
<dbReference type="OrthoDB" id="10253254at2759"/>
<feature type="compositionally biased region" description="Basic and acidic residues" evidence="8">
    <location>
        <begin position="110"/>
        <end position="124"/>
    </location>
</feature>
<dbReference type="Pfam" id="PF07717">
    <property type="entry name" value="OB_NTP_bind"/>
    <property type="match status" value="1"/>
</dbReference>
<dbReference type="InterPro" id="IPR014001">
    <property type="entry name" value="Helicase_ATP-bd"/>
</dbReference>
<feature type="compositionally biased region" description="Basic residues" evidence="8">
    <location>
        <begin position="1"/>
        <end position="17"/>
    </location>
</feature>
<dbReference type="Gene3D" id="1.20.120.1080">
    <property type="match status" value="1"/>
</dbReference>
<comment type="catalytic activity">
    <reaction evidence="7">
        <text>ATP + H2O = ADP + phosphate + H(+)</text>
        <dbReference type="Rhea" id="RHEA:13065"/>
        <dbReference type="ChEBI" id="CHEBI:15377"/>
        <dbReference type="ChEBI" id="CHEBI:15378"/>
        <dbReference type="ChEBI" id="CHEBI:30616"/>
        <dbReference type="ChEBI" id="CHEBI:43474"/>
        <dbReference type="ChEBI" id="CHEBI:456216"/>
        <dbReference type="EC" id="3.6.4.13"/>
    </reaction>
</comment>
<name>A0A0G2FZC9_9PEZI</name>
<feature type="compositionally biased region" description="Basic and acidic residues" evidence="8">
    <location>
        <begin position="72"/>
        <end position="84"/>
    </location>
</feature>
<dbReference type="PROSITE" id="PS51192">
    <property type="entry name" value="HELICASE_ATP_BIND_1"/>
    <property type="match status" value="1"/>
</dbReference>
<dbReference type="GO" id="GO:0003724">
    <property type="term" value="F:RNA helicase activity"/>
    <property type="evidence" value="ECO:0007669"/>
    <property type="project" value="UniProtKB-EC"/>
</dbReference>
<dbReference type="InterPro" id="IPR007502">
    <property type="entry name" value="Helicase-assoc_dom"/>
</dbReference>
<feature type="domain" description="Helicase ATP-binding" evidence="9">
    <location>
        <begin position="398"/>
        <end position="575"/>
    </location>
</feature>
<gene>
    <name evidence="11" type="ORF">UCDDA912_g00495</name>
</gene>
<dbReference type="PROSITE" id="PS51194">
    <property type="entry name" value="HELICASE_CTER"/>
    <property type="match status" value="1"/>
</dbReference>
<evidence type="ECO:0000313" key="11">
    <source>
        <dbReference type="EMBL" id="KKY39477.1"/>
    </source>
</evidence>
<organism evidence="11 12">
    <name type="scientific">Diaporthe ampelina</name>
    <dbReference type="NCBI Taxonomy" id="1214573"/>
    <lineage>
        <taxon>Eukaryota</taxon>
        <taxon>Fungi</taxon>
        <taxon>Dikarya</taxon>
        <taxon>Ascomycota</taxon>
        <taxon>Pezizomycotina</taxon>
        <taxon>Sordariomycetes</taxon>
        <taxon>Sordariomycetidae</taxon>
        <taxon>Diaporthales</taxon>
        <taxon>Diaporthaceae</taxon>
        <taxon>Diaporthe</taxon>
    </lineage>
</organism>
<dbReference type="InterPro" id="IPR001650">
    <property type="entry name" value="Helicase_C-like"/>
</dbReference>
<dbReference type="PANTHER" id="PTHR18934">
    <property type="entry name" value="ATP-DEPENDENT RNA HELICASE"/>
    <property type="match status" value="1"/>
</dbReference>
<feature type="compositionally biased region" description="Acidic residues" evidence="8">
    <location>
        <begin position="265"/>
        <end position="302"/>
    </location>
</feature>
<evidence type="ECO:0000256" key="6">
    <source>
        <dbReference type="ARBA" id="ARBA00022840"/>
    </source>
</evidence>
<proteinExistence type="inferred from homology"/>
<evidence type="ECO:0000256" key="1">
    <source>
        <dbReference type="ARBA" id="ARBA00008792"/>
    </source>
</evidence>
<dbReference type="STRING" id="1214573.A0A0G2FZC9"/>
<dbReference type="SMART" id="SM00487">
    <property type="entry name" value="DEXDc"/>
    <property type="match status" value="1"/>
</dbReference>
<dbReference type="PANTHER" id="PTHR18934:SF99">
    <property type="entry name" value="ATP-DEPENDENT RNA HELICASE DHX37-RELATED"/>
    <property type="match status" value="1"/>
</dbReference>
<comment type="similarity">
    <text evidence="1">Belongs to the DEAD box helicase family. DEAH subfamily.</text>
</comment>
<reference evidence="11 12" key="2">
    <citation type="submission" date="2015-05" db="EMBL/GenBank/DDBJ databases">
        <authorList>
            <person name="Morales-Cruz A."/>
            <person name="Amrine K.C."/>
            <person name="Cantu D."/>
        </authorList>
    </citation>
    <scope>NUCLEOTIDE SEQUENCE [LARGE SCALE GENOMIC DNA]</scope>
    <source>
        <strain evidence="11">DA912</strain>
    </source>
</reference>
<keyword evidence="12" id="KW-1185">Reference proteome</keyword>
<dbReference type="GO" id="GO:0016787">
    <property type="term" value="F:hydrolase activity"/>
    <property type="evidence" value="ECO:0007669"/>
    <property type="project" value="UniProtKB-KW"/>
</dbReference>
<dbReference type="SUPFAM" id="SSF52540">
    <property type="entry name" value="P-loop containing nucleoside triphosphate hydrolases"/>
    <property type="match status" value="1"/>
</dbReference>
<feature type="region of interest" description="Disordered" evidence="8">
    <location>
        <begin position="103"/>
        <end position="358"/>
    </location>
</feature>
<evidence type="ECO:0000256" key="4">
    <source>
        <dbReference type="ARBA" id="ARBA00022801"/>
    </source>
</evidence>
<accession>A0A0G2FZC9</accession>
<protein>
    <recommendedName>
        <fullName evidence="2">RNA helicase</fullName>
        <ecNumber evidence="2">3.6.4.13</ecNumber>
    </recommendedName>
</protein>
<keyword evidence="6" id="KW-0067">ATP-binding</keyword>
<dbReference type="Pfam" id="PF00271">
    <property type="entry name" value="Helicase_C"/>
    <property type="match status" value="1"/>
</dbReference>
<dbReference type="PROSITE" id="PS00690">
    <property type="entry name" value="DEAH_ATP_HELICASE"/>
    <property type="match status" value="1"/>
</dbReference>
<sequence>MARKHVPRQRKQKHRNLARNSRQQDGEDETDAPNAQEILPKQIQEKEARKARMREELRNQGVKVSSKKSKRLDKYIENKLKKDENRELLAKLSETRVDTSLFASSRSLGHNRETTREALARALKETQAGINKDDNERILFQARRPSADESDDEDQDDDIQDGPPARTAAFPPQIASPAPTPSTGTVGSGLKRPLNLGEDGRPKLAKRQKRGGVKSRVTVSQPIGPGPFEAESDDDAWNGFSSDDGTGESASGSNSDGSDRSIEQEGSDVESESESDELESEVSSDDSSEEASDEDSDENEEAEQSKQKQRSSAFKQWAHQQRNEAMGYTPVESGAQGSQIPKPANFTPRPLEEDPLPRELLPTKNVNRKAYSVTVSRTPDIQEARLKLPVVAEEQRIMEAIHDNDIVVLCGSTGSGKTTQVPQFLFEAGYGSRNGPTPGLIGVTQPRRVAAVSMSKRVGQELGDHSDKVAYQIRFEGTVDPKTAVKFMTDGVLLREVAQDIALRKYSAIIVDEAHERSVNTDILVGMLSRVVKLRAELSQEDPTIKSLKLVIMSATLRIEDMTQNPTLFKTPPPVLEVEGRQYPVTVHFSRRTQHDYVEEAFKKISRGHRKLPPGAILVFMTGQNEITELGKKLKKAFTGMDSATGPKVRLPANLASIEAEDIDFGVEDDLDVQDYDDGLVSGDEEDEDDEAEFEIPEEEGETGAGPKRMHVLPLYSLLPTKEQMLVFEPPPDGSRLVILATNVAETSLTIPGIRYVFDCGRSKERKYDHLTGVQSFEVGWISKASASQRSGRAGRTGPGHCYRLYSSAVYERDFQEFAIPELLRMPIEGVVLQLKAMNLQNVVNFPFPTPPDKQSLRKAERLLNYLSAINSSGQVTQIGRTMSIFPLSPRFSRILLVGHQFDCIHYTIALVAGLSAAEVFLQESHAIPQLAAKEEGEESIRTNADVIAETRQADARRVYNAVHKNFCSLDDKADAIKLLQVVGEFAHEPTEAWCDSHFVRYKTLKEILQLRHQITELLRANIATFAGLSFQAKLPKPSHKQVTALKQMVAAGFIDQVAIRNDKAPTPMDMGRKPRRAIDVAYLPLAPLAVPATAEPSERAVYLHPSSPMAHLSPGECPDYVIYSHLQKATGGRTRMHTLTEVTGKQLASLAKGTPLISYGKPVKEVKLDNTEGGKLREKLLRPKHDNPDYPEYPESLELRVSTWQDTLPSRELPNEAPLGVLPQDALFFNKLKFWQHFIPDDADAKPAYSLYFDKLLREQSKAFSQIVVGDFGNAARTGADETMMPLNVLGGQIPEDTELRIWEDTYGAGNILRKLCQARLPFVYGGVGTADWCERRPDNIRMADLNARDGSAPDFSDQLVGLLGEFMWGLMETGTDIIELDDPLGQVTVTSRWMVDTLYPAARDRVAAYRNPPAGTPPGYIDGLDVSWTRPQTLMPFVYNTRHAAAAGDAEDDQDDEGEEENRGDEDGSEVVRMRQLGTLRDWDDVK</sequence>
<dbReference type="Gene3D" id="3.40.50.300">
    <property type="entry name" value="P-loop containing nucleotide triphosphate hydrolases"/>
    <property type="match status" value="2"/>
</dbReference>
<feature type="compositionally biased region" description="Polar residues" evidence="8">
    <location>
        <begin position="310"/>
        <end position="320"/>
    </location>
</feature>
<dbReference type="GO" id="GO:1990904">
    <property type="term" value="C:ribonucleoprotein complex"/>
    <property type="evidence" value="ECO:0007669"/>
    <property type="project" value="UniProtKB-ARBA"/>
</dbReference>
<feature type="compositionally biased region" description="Basic and acidic residues" evidence="8">
    <location>
        <begin position="43"/>
        <end position="58"/>
    </location>
</feature>
<dbReference type="FunFam" id="3.40.50.300:FF:000637">
    <property type="entry name" value="ATP-dependent RNA helicase DHX37/DHR1"/>
    <property type="match status" value="1"/>
</dbReference>
<dbReference type="SMART" id="SM00847">
    <property type="entry name" value="HA2"/>
    <property type="match status" value="1"/>
</dbReference>
<evidence type="ECO:0000259" key="10">
    <source>
        <dbReference type="PROSITE" id="PS51194"/>
    </source>
</evidence>
<dbReference type="InterPro" id="IPR011709">
    <property type="entry name" value="DEAD-box_helicase_OB_fold"/>
</dbReference>
<dbReference type="Pfam" id="PF00270">
    <property type="entry name" value="DEAD"/>
    <property type="match status" value="1"/>
</dbReference>
<dbReference type="GO" id="GO:0000462">
    <property type="term" value="P:maturation of SSU-rRNA from tricistronic rRNA transcript (SSU-rRNA, 5.8S rRNA, LSU-rRNA)"/>
    <property type="evidence" value="ECO:0007669"/>
    <property type="project" value="TreeGrafter"/>
</dbReference>
<dbReference type="InterPro" id="IPR011545">
    <property type="entry name" value="DEAD/DEAH_box_helicase_dom"/>
</dbReference>
<evidence type="ECO:0000259" key="9">
    <source>
        <dbReference type="PROSITE" id="PS51192"/>
    </source>
</evidence>
<dbReference type="Pfam" id="PF04408">
    <property type="entry name" value="WHD_HA2"/>
    <property type="match status" value="1"/>
</dbReference>
<dbReference type="GO" id="GO:0005524">
    <property type="term" value="F:ATP binding"/>
    <property type="evidence" value="ECO:0007669"/>
    <property type="project" value="UniProtKB-KW"/>
</dbReference>